<dbReference type="EMBL" id="LFYR01001357">
    <property type="protein sequence ID" value="KMZ62436.1"/>
    <property type="molecule type" value="Genomic_DNA"/>
</dbReference>
<dbReference type="PANTHER" id="PTHR34194:SF2">
    <property type="entry name" value="F14J8.16 PROTEIN"/>
    <property type="match status" value="1"/>
</dbReference>
<evidence type="ECO:0000313" key="2">
    <source>
        <dbReference type="Proteomes" id="UP000036987"/>
    </source>
</evidence>
<reference evidence="2" key="1">
    <citation type="journal article" date="2016" name="Nature">
        <title>The genome of the seagrass Zostera marina reveals angiosperm adaptation to the sea.</title>
        <authorList>
            <person name="Olsen J.L."/>
            <person name="Rouze P."/>
            <person name="Verhelst B."/>
            <person name="Lin Y.-C."/>
            <person name="Bayer T."/>
            <person name="Collen J."/>
            <person name="Dattolo E."/>
            <person name="De Paoli E."/>
            <person name="Dittami S."/>
            <person name="Maumus F."/>
            <person name="Michel G."/>
            <person name="Kersting A."/>
            <person name="Lauritano C."/>
            <person name="Lohaus R."/>
            <person name="Toepel M."/>
            <person name="Tonon T."/>
            <person name="Vanneste K."/>
            <person name="Amirebrahimi M."/>
            <person name="Brakel J."/>
            <person name="Bostroem C."/>
            <person name="Chovatia M."/>
            <person name="Grimwood J."/>
            <person name="Jenkins J.W."/>
            <person name="Jueterbock A."/>
            <person name="Mraz A."/>
            <person name="Stam W.T."/>
            <person name="Tice H."/>
            <person name="Bornberg-Bauer E."/>
            <person name="Green P.J."/>
            <person name="Pearson G.A."/>
            <person name="Procaccini G."/>
            <person name="Duarte C.M."/>
            <person name="Schmutz J."/>
            <person name="Reusch T.B.H."/>
            <person name="Van de Peer Y."/>
        </authorList>
    </citation>
    <scope>NUCLEOTIDE SEQUENCE [LARGE SCALE GENOMIC DNA]</scope>
    <source>
        <strain evidence="2">cv. Finnish</strain>
    </source>
</reference>
<name>A0A0K9P046_ZOSMR</name>
<organism evidence="1 2">
    <name type="scientific">Zostera marina</name>
    <name type="common">Eelgrass</name>
    <dbReference type="NCBI Taxonomy" id="29655"/>
    <lineage>
        <taxon>Eukaryota</taxon>
        <taxon>Viridiplantae</taxon>
        <taxon>Streptophyta</taxon>
        <taxon>Embryophyta</taxon>
        <taxon>Tracheophyta</taxon>
        <taxon>Spermatophyta</taxon>
        <taxon>Magnoliopsida</taxon>
        <taxon>Liliopsida</taxon>
        <taxon>Zosteraceae</taxon>
        <taxon>Zostera</taxon>
    </lineage>
</organism>
<dbReference type="Proteomes" id="UP000036987">
    <property type="component" value="Unassembled WGS sequence"/>
</dbReference>
<dbReference type="STRING" id="29655.A0A0K9P046"/>
<keyword evidence="2" id="KW-1185">Reference proteome</keyword>
<dbReference type="PANTHER" id="PTHR34194">
    <property type="entry name" value="F14J8.16 PROTEIN"/>
    <property type="match status" value="1"/>
</dbReference>
<dbReference type="AlphaFoldDB" id="A0A0K9P046"/>
<gene>
    <name evidence="1" type="ORF">ZOSMA_463G00050</name>
</gene>
<accession>A0A0K9P046</accession>
<sequence>METLKIMLIKIQKDEDFIQYDRKLKETINRPYDQSEYEELLKNKTEQKFTSKLKVLRRRTISYTIEKKRKALLDYHPDLAAKIETVDCHSGLILLRGFFFWIQVWALEHTHIDEPGRVDGYLPYQRWVDY</sequence>
<proteinExistence type="predicted"/>
<protein>
    <submittedName>
        <fullName evidence="1">Uncharacterized protein</fullName>
    </submittedName>
</protein>
<comment type="caution">
    <text evidence="1">The sequence shown here is derived from an EMBL/GenBank/DDBJ whole genome shotgun (WGS) entry which is preliminary data.</text>
</comment>
<evidence type="ECO:0000313" key="1">
    <source>
        <dbReference type="EMBL" id="KMZ62436.1"/>
    </source>
</evidence>
<dbReference type="OrthoDB" id="298344at2759"/>